<feature type="transmembrane region" description="Helical" evidence="1">
    <location>
        <begin position="126"/>
        <end position="144"/>
    </location>
</feature>
<keyword evidence="1" id="KW-1133">Transmembrane helix</keyword>
<feature type="transmembrane region" description="Helical" evidence="1">
    <location>
        <begin position="102"/>
        <end position="119"/>
    </location>
</feature>
<evidence type="ECO:0000256" key="1">
    <source>
        <dbReference type="SAM" id="Phobius"/>
    </source>
</evidence>
<accession>X1AV09</accession>
<dbReference type="AlphaFoldDB" id="X1AV09"/>
<keyword evidence="1" id="KW-0812">Transmembrane</keyword>
<evidence type="ECO:0000313" key="2">
    <source>
        <dbReference type="EMBL" id="GAG63681.1"/>
    </source>
</evidence>
<organism evidence="2">
    <name type="scientific">marine sediment metagenome</name>
    <dbReference type="NCBI Taxonomy" id="412755"/>
    <lineage>
        <taxon>unclassified sequences</taxon>
        <taxon>metagenomes</taxon>
        <taxon>ecological metagenomes</taxon>
    </lineage>
</organism>
<feature type="transmembrane region" description="Helical" evidence="1">
    <location>
        <begin position="60"/>
        <end position="82"/>
    </location>
</feature>
<feature type="transmembrane region" description="Helical" evidence="1">
    <location>
        <begin position="32"/>
        <end position="48"/>
    </location>
</feature>
<proteinExistence type="predicted"/>
<feature type="transmembrane region" description="Helical" evidence="1">
    <location>
        <begin position="7"/>
        <end position="26"/>
    </location>
</feature>
<dbReference type="EMBL" id="BART01000080">
    <property type="protein sequence ID" value="GAG63681.1"/>
    <property type="molecule type" value="Genomic_DNA"/>
</dbReference>
<protein>
    <submittedName>
        <fullName evidence="2">Uncharacterized protein</fullName>
    </submittedName>
</protein>
<name>X1AV09_9ZZZZ</name>
<comment type="caution">
    <text evidence="2">The sequence shown here is derived from an EMBL/GenBank/DDBJ whole genome shotgun (WGS) entry which is preliminary data.</text>
</comment>
<reference evidence="2" key="1">
    <citation type="journal article" date="2014" name="Front. Microbiol.">
        <title>High frequency of phylogenetically diverse reductive dehalogenase-homologous genes in deep subseafloor sedimentary metagenomes.</title>
        <authorList>
            <person name="Kawai M."/>
            <person name="Futagami T."/>
            <person name="Toyoda A."/>
            <person name="Takaki Y."/>
            <person name="Nishi S."/>
            <person name="Hori S."/>
            <person name="Arai W."/>
            <person name="Tsubouchi T."/>
            <person name="Morono Y."/>
            <person name="Uchiyama I."/>
            <person name="Ito T."/>
            <person name="Fujiyama A."/>
            <person name="Inagaki F."/>
            <person name="Takami H."/>
        </authorList>
    </citation>
    <scope>NUCLEOTIDE SEQUENCE</scope>
    <source>
        <strain evidence="2">Expedition CK06-06</strain>
    </source>
</reference>
<keyword evidence="1" id="KW-0472">Membrane</keyword>
<sequence length="164" mass="18223">MAKPYKYATLICAFLSILALLGIVVGAVKSNPLITIILLLPTVIYEVYRTQGKSTKWASLVLLIVFIAEIVFIVANISFDLVEFLSVTEKRVGGYNVPLSDIKAVGPTIMAILSIVLFVRTRGRYTKWLAVIIFITSFAILYALDPTIFSRLLRIGIEEGLKRI</sequence>
<gene>
    <name evidence="2" type="ORF">S01H4_00561</name>
</gene>